<protein>
    <submittedName>
        <fullName evidence="1">Uncharacterized protein</fullName>
    </submittedName>
</protein>
<evidence type="ECO:0000313" key="1">
    <source>
        <dbReference type="EMBL" id="CDW37666.1"/>
    </source>
</evidence>
<dbReference type="AlphaFoldDB" id="A0A0K2UJ12"/>
<sequence>LWINQFYFNKVFVLRSLSLIKSLQNNTHYHFFFKFKIPSICNYVLLYPNDLLFNAGSDEVTRSFVRLNSTHSPRSLHLLYFI</sequence>
<accession>A0A0K2UJ12</accession>
<organism evidence="1">
    <name type="scientific">Lepeophtheirus salmonis</name>
    <name type="common">Salmon louse</name>
    <name type="synonym">Caligus salmonis</name>
    <dbReference type="NCBI Taxonomy" id="72036"/>
    <lineage>
        <taxon>Eukaryota</taxon>
        <taxon>Metazoa</taxon>
        <taxon>Ecdysozoa</taxon>
        <taxon>Arthropoda</taxon>
        <taxon>Crustacea</taxon>
        <taxon>Multicrustacea</taxon>
        <taxon>Hexanauplia</taxon>
        <taxon>Copepoda</taxon>
        <taxon>Siphonostomatoida</taxon>
        <taxon>Caligidae</taxon>
        <taxon>Lepeophtheirus</taxon>
    </lineage>
</organism>
<reference evidence="1" key="1">
    <citation type="submission" date="2014-05" db="EMBL/GenBank/DDBJ databases">
        <authorList>
            <person name="Chronopoulou M."/>
        </authorList>
    </citation>
    <scope>NUCLEOTIDE SEQUENCE</scope>
    <source>
        <tissue evidence="1">Whole organism</tissue>
    </source>
</reference>
<feature type="non-terminal residue" evidence="1">
    <location>
        <position position="1"/>
    </location>
</feature>
<name>A0A0K2UJ12_LEPSM</name>
<dbReference type="EMBL" id="HACA01020305">
    <property type="protein sequence ID" value="CDW37666.1"/>
    <property type="molecule type" value="Transcribed_RNA"/>
</dbReference>
<proteinExistence type="predicted"/>